<dbReference type="Proteomes" id="UP000015105">
    <property type="component" value="Chromosome 2D"/>
</dbReference>
<protein>
    <submittedName>
        <fullName evidence="1">Uncharacterized protein</fullName>
    </submittedName>
</protein>
<reference evidence="2" key="1">
    <citation type="journal article" date="2014" name="Science">
        <title>Ancient hybridizations among the ancestral genomes of bread wheat.</title>
        <authorList>
            <consortium name="International Wheat Genome Sequencing Consortium,"/>
            <person name="Marcussen T."/>
            <person name="Sandve S.R."/>
            <person name="Heier L."/>
            <person name="Spannagl M."/>
            <person name="Pfeifer M."/>
            <person name="Jakobsen K.S."/>
            <person name="Wulff B.B."/>
            <person name="Steuernagel B."/>
            <person name="Mayer K.F."/>
            <person name="Olsen O.A."/>
        </authorList>
    </citation>
    <scope>NUCLEOTIDE SEQUENCE [LARGE SCALE GENOMIC DNA]</scope>
    <source>
        <strain evidence="2">cv. AL8/78</strain>
    </source>
</reference>
<dbReference type="EnsemblPlants" id="AET2Gv21160700.4">
    <property type="protein sequence ID" value="AET2Gv21160700.4"/>
    <property type="gene ID" value="AET2Gv21160700"/>
</dbReference>
<reference evidence="1" key="4">
    <citation type="submission" date="2019-03" db="UniProtKB">
        <authorList>
            <consortium name="EnsemblPlants"/>
        </authorList>
    </citation>
    <scope>IDENTIFICATION</scope>
</reference>
<name>A0A453DA77_AEGTS</name>
<keyword evidence="2" id="KW-1185">Reference proteome</keyword>
<organism evidence="1 2">
    <name type="scientific">Aegilops tauschii subsp. strangulata</name>
    <name type="common">Goatgrass</name>
    <dbReference type="NCBI Taxonomy" id="200361"/>
    <lineage>
        <taxon>Eukaryota</taxon>
        <taxon>Viridiplantae</taxon>
        <taxon>Streptophyta</taxon>
        <taxon>Embryophyta</taxon>
        <taxon>Tracheophyta</taxon>
        <taxon>Spermatophyta</taxon>
        <taxon>Magnoliopsida</taxon>
        <taxon>Liliopsida</taxon>
        <taxon>Poales</taxon>
        <taxon>Poaceae</taxon>
        <taxon>BOP clade</taxon>
        <taxon>Pooideae</taxon>
        <taxon>Triticodae</taxon>
        <taxon>Triticeae</taxon>
        <taxon>Triticinae</taxon>
        <taxon>Aegilops</taxon>
    </lineage>
</organism>
<accession>A0A453DA77</accession>
<evidence type="ECO:0000313" key="2">
    <source>
        <dbReference type="Proteomes" id="UP000015105"/>
    </source>
</evidence>
<sequence>SNATSNTDTRAHGPRNRKSYDLFFVHLRLPPFPAGRSPQVTPSPPCCLTPLDHQSCCPAPEVI</sequence>
<proteinExistence type="predicted"/>
<reference evidence="1" key="3">
    <citation type="journal article" date="2017" name="Nature">
        <title>Genome sequence of the progenitor of the wheat D genome Aegilops tauschii.</title>
        <authorList>
            <person name="Luo M.C."/>
            <person name="Gu Y.Q."/>
            <person name="Puiu D."/>
            <person name="Wang H."/>
            <person name="Twardziok S.O."/>
            <person name="Deal K.R."/>
            <person name="Huo N."/>
            <person name="Zhu T."/>
            <person name="Wang L."/>
            <person name="Wang Y."/>
            <person name="McGuire P.E."/>
            <person name="Liu S."/>
            <person name="Long H."/>
            <person name="Ramasamy R.K."/>
            <person name="Rodriguez J.C."/>
            <person name="Van S.L."/>
            <person name="Yuan L."/>
            <person name="Wang Z."/>
            <person name="Xia Z."/>
            <person name="Xiao L."/>
            <person name="Anderson O.D."/>
            <person name="Ouyang S."/>
            <person name="Liang Y."/>
            <person name="Zimin A.V."/>
            <person name="Pertea G."/>
            <person name="Qi P."/>
            <person name="Bennetzen J.L."/>
            <person name="Dai X."/>
            <person name="Dawson M.W."/>
            <person name="Muller H.G."/>
            <person name="Kugler K."/>
            <person name="Rivarola-Duarte L."/>
            <person name="Spannagl M."/>
            <person name="Mayer K.F.X."/>
            <person name="Lu F.H."/>
            <person name="Bevan M.W."/>
            <person name="Leroy P."/>
            <person name="Li P."/>
            <person name="You F.M."/>
            <person name="Sun Q."/>
            <person name="Liu Z."/>
            <person name="Lyons E."/>
            <person name="Wicker T."/>
            <person name="Salzberg S.L."/>
            <person name="Devos K.M."/>
            <person name="Dvorak J."/>
        </authorList>
    </citation>
    <scope>NUCLEOTIDE SEQUENCE [LARGE SCALE GENOMIC DNA]</scope>
    <source>
        <strain evidence="1">cv. AL8/78</strain>
    </source>
</reference>
<reference evidence="1" key="5">
    <citation type="journal article" date="2021" name="G3 (Bethesda)">
        <title>Aegilops tauschii genome assembly Aet v5.0 features greater sequence contiguity and improved annotation.</title>
        <authorList>
            <person name="Wang L."/>
            <person name="Zhu T."/>
            <person name="Rodriguez J.C."/>
            <person name="Deal K.R."/>
            <person name="Dubcovsky J."/>
            <person name="McGuire P.E."/>
            <person name="Lux T."/>
            <person name="Spannagl M."/>
            <person name="Mayer K.F.X."/>
            <person name="Baldrich P."/>
            <person name="Meyers B.C."/>
            <person name="Huo N."/>
            <person name="Gu Y.Q."/>
            <person name="Zhou H."/>
            <person name="Devos K.M."/>
            <person name="Bennetzen J.L."/>
            <person name="Unver T."/>
            <person name="Budak H."/>
            <person name="Gulick P.J."/>
            <person name="Galiba G."/>
            <person name="Kalapos B."/>
            <person name="Nelson D.R."/>
            <person name="Li P."/>
            <person name="You F.M."/>
            <person name="Luo M.C."/>
            <person name="Dvorak J."/>
        </authorList>
    </citation>
    <scope>NUCLEOTIDE SEQUENCE [LARGE SCALE GENOMIC DNA]</scope>
    <source>
        <strain evidence="1">cv. AL8/78</strain>
    </source>
</reference>
<reference evidence="2" key="2">
    <citation type="journal article" date="2017" name="Nat. Plants">
        <title>The Aegilops tauschii genome reveals multiple impacts of transposons.</title>
        <authorList>
            <person name="Zhao G."/>
            <person name="Zou C."/>
            <person name="Li K."/>
            <person name="Wang K."/>
            <person name="Li T."/>
            <person name="Gao L."/>
            <person name="Zhang X."/>
            <person name="Wang H."/>
            <person name="Yang Z."/>
            <person name="Liu X."/>
            <person name="Jiang W."/>
            <person name="Mao L."/>
            <person name="Kong X."/>
            <person name="Jiao Y."/>
            <person name="Jia J."/>
        </authorList>
    </citation>
    <scope>NUCLEOTIDE SEQUENCE [LARGE SCALE GENOMIC DNA]</scope>
    <source>
        <strain evidence="2">cv. AL8/78</strain>
    </source>
</reference>
<dbReference type="Gramene" id="AET2Gv21160700.4">
    <property type="protein sequence ID" value="AET2Gv21160700.4"/>
    <property type="gene ID" value="AET2Gv21160700"/>
</dbReference>
<evidence type="ECO:0000313" key="1">
    <source>
        <dbReference type="EnsemblPlants" id="AET2Gv21160700.4"/>
    </source>
</evidence>
<dbReference type="AlphaFoldDB" id="A0A453DA77"/>